<dbReference type="STRING" id="3916.A0A1S3VZ96"/>
<dbReference type="SUPFAM" id="SSF56672">
    <property type="entry name" value="DNA/RNA polymerases"/>
    <property type="match status" value="1"/>
</dbReference>
<dbReference type="KEGG" id="vra:106779947"/>
<dbReference type="RefSeq" id="XP_014523651.1">
    <property type="nucleotide sequence ID" value="XM_014668165.1"/>
</dbReference>
<keyword evidence="2" id="KW-1185">Reference proteome</keyword>
<name>A0A1S3VZ96_VIGRR</name>
<feature type="domain" description="Reverse transcriptase Ty1/copia-type" evidence="1">
    <location>
        <begin position="3"/>
        <end position="109"/>
    </location>
</feature>
<dbReference type="InterPro" id="IPR043502">
    <property type="entry name" value="DNA/RNA_pol_sf"/>
</dbReference>
<reference evidence="3" key="1">
    <citation type="submission" date="2025-08" db="UniProtKB">
        <authorList>
            <consortium name="RefSeq"/>
        </authorList>
    </citation>
    <scope>IDENTIFICATION</scope>
    <source>
        <tissue evidence="3">Leaf</tissue>
    </source>
</reference>
<protein>
    <submittedName>
        <fullName evidence="3">Uncharacterized protein LOC106779947</fullName>
    </submittedName>
</protein>
<dbReference type="PANTHER" id="PTHR11439:SF515">
    <property type="entry name" value="GAG-POL POLYPROTEIN"/>
    <property type="match status" value="1"/>
</dbReference>
<dbReference type="InterPro" id="IPR013103">
    <property type="entry name" value="RVT_2"/>
</dbReference>
<dbReference type="PANTHER" id="PTHR11439">
    <property type="entry name" value="GAG-POL-RELATED RETROTRANSPOSON"/>
    <property type="match status" value="1"/>
</dbReference>
<dbReference type="AlphaFoldDB" id="A0A1S3VZ96"/>
<evidence type="ECO:0000259" key="1">
    <source>
        <dbReference type="Pfam" id="PF07727"/>
    </source>
</evidence>
<dbReference type="CDD" id="cd09272">
    <property type="entry name" value="RNase_HI_RT_Ty1"/>
    <property type="match status" value="1"/>
</dbReference>
<accession>A0A1S3VZ96</accession>
<gene>
    <name evidence="3" type="primary">LOC106779947</name>
</gene>
<dbReference type="GeneID" id="106779947"/>
<evidence type="ECO:0000313" key="2">
    <source>
        <dbReference type="Proteomes" id="UP000087766"/>
    </source>
</evidence>
<sequence length="321" mass="36957">MNSIGFEKCILEHGVYVQNSKREGKVERLIVCLYFDDMLITRSNEKVIQNFKLHMLNEFEMSDLGKLSYFLGIEFVETEKGIVMHQSRYAKEMLKKAEMHDCNAANTPAEVGLRLEIDPEEEAVDVTYYRSMVGSLRYLCNTRPDVSYSVGLVSRYMQNPRISHLNAVKRILRYIQGTHGYGILFPRRKGGMEVRIKAYSDADWCGDKSDRKRIRRYLFFLGDSPISWSSTKESVVALSSCEAEYIAACEATCQAMWLKSVMEGLKIELTGKIKSCIDTAIDLAKHPTSHGRSKHIETKFHYIREQVKEEKLELCHCKSEM</sequence>
<evidence type="ECO:0000313" key="3">
    <source>
        <dbReference type="RefSeq" id="XP_014523651.1"/>
    </source>
</evidence>
<dbReference type="Proteomes" id="UP000087766">
    <property type="component" value="Unplaced"/>
</dbReference>
<proteinExistence type="predicted"/>
<dbReference type="OrthoDB" id="1922643at2759"/>
<dbReference type="Pfam" id="PF07727">
    <property type="entry name" value="RVT_2"/>
    <property type="match status" value="1"/>
</dbReference>
<organism evidence="2 3">
    <name type="scientific">Vigna radiata var. radiata</name>
    <name type="common">Mung bean</name>
    <name type="synonym">Phaseolus aureus</name>
    <dbReference type="NCBI Taxonomy" id="3916"/>
    <lineage>
        <taxon>Eukaryota</taxon>
        <taxon>Viridiplantae</taxon>
        <taxon>Streptophyta</taxon>
        <taxon>Embryophyta</taxon>
        <taxon>Tracheophyta</taxon>
        <taxon>Spermatophyta</taxon>
        <taxon>Magnoliopsida</taxon>
        <taxon>eudicotyledons</taxon>
        <taxon>Gunneridae</taxon>
        <taxon>Pentapetalae</taxon>
        <taxon>rosids</taxon>
        <taxon>fabids</taxon>
        <taxon>Fabales</taxon>
        <taxon>Fabaceae</taxon>
        <taxon>Papilionoideae</taxon>
        <taxon>50 kb inversion clade</taxon>
        <taxon>NPAAA clade</taxon>
        <taxon>indigoferoid/millettioid clade</taxon>
        <taxon>Phaseoleae</taxon>
        <taxon>Vigna</taxon>
    </lineage>
</organism>